<dbReference type="InterPro" id="IPR019826">
    <property type="entry name" value="Carboxylesterase_B_AS"/>
</dbReference>
<dbReference type="GO" id="GO:0016787">
    <property type="term" value="F:hydrolase activity"/>
    <property type="evidence" value="ECO:0007669"/>
    <property type="project" value="UniProtKB-KW"/>
</dbReference>
<keyword evidence="2 3" id="KW-0378">Hydrolase</keyword>
<sequence>MWTVLLISLAISPLAFGSLRVSRRDKGAHEDIVGATVQLDYGTFHGHEDEGSGIISFLGVRYADAPVGDLRWKAPVTPPSTQLNDVDATKFGNACIQATSTRVTSGTSEDCLFGNVYIPINTSPNDQLPILVWFHGGGFQSGSTHDVSPALLMSSSASPMIFVSFEYRLGPFGFLGGSQVHDDGALNAGLLDQRAALKWLQRYIGHFGGDSTKVTIWGQSAGAGSTMFHLIANGGDNEGLFRAAMGDSPSLNFMPTFDEEYDEDIFTQYAGFAGCGGRGSNTLRCLRSASANTLAMASSRVLAARTSTLFVFAPISDGSFIRERPVEAFKAGHFTRVPVLFGSNSDEGAGWSAGLRNPAANTSMPNATEDTVFNFINGQYATATRASIDRGFELYPLDTFDGSFSLQGQQMYGEARYICTAAMITGSVSQSQSGVAFQYHYDNPHLGSTHSSELQAFFGPSSDASQDDLDLFQAMREFYTSFVTSGTPSARNSSLAWERVNSPDGSSRILLHPAGVKMESMGDLSNRCTFWHGISNELQT</sequence>
<dbReference type="InterPro" id="IPR050309">
    <property type="entry name" value="Type-B_Carboxylest/Lipase"/>
</dbReference>
<organism evidence="5 6">
    <name type="scientific">Leucocoprinus leucothites</name>
    <dbReference type="NCBI Taxonomy" id="201217"/>
    <lineage>
        <taxon>Eukaryota</taxon>
        <taxon>Fungi</taxon>
        <taxon>Dikarya</taxon>
        <taxon>Basidiomycota</taxon>
        <taxon>Agaricomycotina</taxon>
        <taxon>Agaricomycetes</taxon>
        <taxon>Agaricomycetidae</taxon>
        <taxon>Agaricales</taxon>
        <taxon>Agaricineae</taxon>
        <taxon>Agaricaceae</taxon>
        <taxon>Leucocoprinus</taxon>
    </lineage>
</organism>
<name>A0A8H5LMB9_9AGAR</name>
<feature type="chain" id="PRO_5034494653" description="Carboxylic ester hydrolase" evidence="3">
    <location>
        <begin position="18"/>
        <end position="540"/>
    </location>
</feature>
<dbReference type="AlphaFoldDB" id="A0A8H5LMB9"/>
<keyword evidence="3" id="KW-0732">Signal</keyword>
<evidence type="ECO:0000313" key="6">
    <source>
        <dbReference type="Proteomes" id="UP000559027"/>
    </source>
</evidence>
<comment type="caution">
    <text evidence="5">The sequence shown here is derived from an EMBL/GenBank/DDBJ whole genome shotgun (WGS) entry which is preliminary data.</text>
</comment>
<dbReference type="Proteomes" id="UP000559027">
    <property type="component" value="Unassembled WGS sequence"/>
</dbReference>
<accession>A0A8H5LMB9</accession>
<dbReference type="Pfam" id="PF00135">
    <property type="entry name" value="COesterase"/>
    <property type="match status" value="1"/>
</dbReference>
<feature type="signal peptide" evidence="3">
    <location>
        <begin position="1"/>
        <end position="17"/>
    </location>
</feature>
<feature type="domain" description="Carboxylesterase type B" evidence="4">
    <location>
        <begin position="36"/>
        <end position="504"/>
    </location>
</feature>
<evidence type="ECO:0000256" key="2">
    <source>
        <dbReference type="ARBA" id="ARBA00022801"/>
    </source>
</evidence>
<evidence type="ECO:0000259" key="4">
    <source>
        <dbReference type="Pfam" id="PF00135"/>
    </source>
</evidence>
<dbReference type="PANTHER" id="PTHR11559">
    <property type="entry name" value="CARBOXYLESTERASE"/>
    <property type="match status" value="1"/>
</dbReference>
<gene>
    <name evidence="5" type="ORF">D9756_002776</name>
</gene>
<dbReference type="InterPro" id="IPR029058">
    <property type="entry name" value="AB_hydrolase_fold"/>
</dbReference>
<proteinExistence type="inferred from homology"/>
<evidence type="ECO:0000256" key="3">
    <source>
        <dbReference type="RuleBase" id="RU361235"/>
    </source>
</evidence>
<evidence type="ECO:0000256" key="1">
    <source>
        <dbReference type="ARBA" id="ARBA00005964"/>
    </source>
</evidence>
<dbReference type="EC" id="3.1.1.-" evidence="3"/>
<dbReference type="OrthoDB" id="408631at2759"/>
<keyword evidence="6" id="KW-1185">Reference proteome</keyword>
<dbReference type="PROSITE" id="PS00122">
    <property type="entry name" value="CARBOXYLESTERASE_B_1"/>
    <property type="match status" value="1"/>
</dbReference>
<dbReference type="EMBL" id="JAACJO010000002">
    <property type="protein sequence ID" value="KAF5362379.1"/>
    <property type="molecule type" value="Genomic_DNA"/>
</dbReference>
<dbReference type="Gene3D" id="3.40.50.1820">
    <property type="entry name" value="alpha/beta hydrolase"/>
    <property type="match status" value="1"/>
</dbReference>
<dbReference type="InterPro" id="IPR002018">
    <property type="entry name" value="CarbesteraseB"/>
</dbReference>
<dbReference type="SUPFAM" id="SSF53474">
    <property type="entry name" value="alpha/beta-Hydrolases"/>
    <property type="match status" value="1"/>
</dbReference>
<reference evidence="5 6" key="1">
    <citation type="journal article" date="2020" name="ISME J.">
        <title>Uncovering the hidden diversity of litter-decomposition mechanisms in mushroom-forming fungi.</title>
        <authorList>
            <person name="Floudas D."/>
            <person name="Bentzer J."/>
            <person name="Ahren D."/>
            <person name="Johansson T."/>
            <person name="Persson P."/>
            <person name="Tunlid A."/>
        </authorList>
    </citation>
    <scope>NUCLEOTIDE SEQUENCE [LARGE SCALE GENOMIC DNA]</scope>
    <source>
        <strain evidence="5 6">CBS 146.42</strain>
    </source>
</reference>
<comment type="similarity">
    <text evidence="1 3">Belongs to the type-B carboxylesterase/lipase family.</text>
</comment>
<protein>
    <recommendedName>
        <fullName evidence="3">Carboxylic ester hydrolase</fullName>
        <ecNumber evidence="3">3.1.1.-</ecNumber>
    </recommendedName>
</protein>
<evidence type="ECO:0000313" key="5">
    <source>
        <dbReference type="EMBL" id="KAF5362379.1"/>
    </source>
</evidence>